<proteinExistence type="predicted"/>
<comment type="caution">
    <text evidence="1">The sequence shown here is derived from an EMBL/GenBank/DDBJ whole genome shotgun (WGS) entry which is preliminary data.</text>
</comment>
<keyword evidence="2" id="KW-1185">Reference proteome</keyword>
<dbReference type="Pfam" id="PF00300">
    <property type="entry name" value="His_Phos_1"/>
    <property type="match status" value="1"/>
</dbReference>
<name>A0ABT5UEZ2_9GAMM</name>
<dbReference type="RefSeq" id="WP_274690368.1">
    <property type="nucleotide sequence ID" value="NZ_JAPMOU010000027.1"/>
</dbReference>
<accession>A0ABT5UEZ2</accession>
<dbReference type="InterPro" id="IPR013078">
    <property type="entry name" value="His_Pase_superF_clade-1"/>
</dbReference>
<dbReference type="NCBIfam" id="TIGR00249">
    <property type="entry name" value="sixA"/>
    <property type="match status" value="1"/>
</dbReference>
<protein>
    <submittedName>
        <fullName evidence="1">Phosphohistidine phosphatase SixA</fullName>
    </submittedName>
</protein>
<gene>
    <name evidence="1" type="primary">sixA</name>
    <name evidence="1" type="ORF">ORQ98_18955</name>
</gene>
<dbReference type="Proteomes" id="UP001528823">
    <property type="component" value="Unassembled WGS sequence"/>
</dbReference>
<dbReference type="SUPFAM" id="SSF53254">
    <property type="entry name" value="Phosphoglycerate mutase-like"/>
    <property type="match status" value="1"/>
</dbReference>
<dbReference type="InterPro" id="IPR004449">
    <property type="entry name" value="SixA"/>
</dbReference>
<sequence>MKLYFVQHGLAVAKTVDEKRPLSEVGLNESSKVAIFLKQHNVKVNKICHSDKLRAKQTAEIFSKHLNIDNIVEMSGMAPNDDPGLLVNDLLEEQGMYVGHLPNLQKVVSQLVAGDQVREVIQFQNSAVVCLEIEEGKGRVSWYVPPSMC</sequence>
<organism evidence="1 2">
    <name type="scientific">Spartinivicinus poritis</name>
    <dbReference type="NCBI Taxonomy" id="2994640"/>
    <lineage>
        <taxon>Bacteria</taxon>
        <taxon>Pseudomonadati</taxon>
        <taxon>Pseudomonadota</taxon>
        <taxon>Gammaproteobacteria</taxon>
        <taxon>Oceanospirillales</taxon>
        <taxon>Zooshikellaceae</taxon>
        <taxon>Spartinivicinus</taxon>
    </lineage>
</organism>
<dbReference type="InterPro" id="IPR029033">
    <property type="entry name" value="His_PPase_superfam"/>
</dbReference>
<evidence type="ECO:0000313" key="1">
    <source>
        <dbReference type="EMBL" id="MDE1464038.1"/>
    </source>
</evidence>
<evidence type="ECO:0000313" key="2">
    <source>
        <dbReference type="Proteomes" id="UP001528823"/>
    </source>
</evidence>
<reference evidence="1 2" key="1">
    <citation type="submission" date="2022-11" db="EMBL/GenBank/DDBJ databases">
        <title>Spartinivicinus poritis sp. nov., isolated from scleractinian coral Porites lutea.</title>
        <authorList>
            <person name="Zhang G."/>
            <person name="Cai L."/>
            <person name="Wei Q."/>
        </authorList>
    </citation>
    <scope>NUCLEOTIDE SEQUENCE [LARGE SCALE GENOMIC DNA]</scope>
    <source>
        <strain evidence="1 2">A2-2</strain>
    </source>
</reference>
<dbReference type="CDD" id="cd07067">
    <property type="entry name" value="HP_PGM_like"/>
    <property type="match status" value="1"/>
</dbReference>
<dbReference type="Gene3D" id="3.40.50.1240">
    <property type="entry name" value="Phosphoglycerate mutase-like"/>
    <property type="match status" value="1"/>
</dbReference>
<dbReference type="EMBL" id="JAPMOU010000027">
    <property type="protein sequence ID" value="MDE1464038.1"/>
    <property type="molecule type" value="Genomic_DNA"/>
</dbReference>